<dbReference type="Proteomes" id="UP000191116">
    <property type="component" value="Unassembled WGS sequence"/>
</dbReference>
<gene>
    <name evidence="1" type="ORF">CZ814_03376</name>
</gene>
<evidence type="ECO:0000313" key="2">
    <source>
        <dbReference type="Proteomes" id="UP000191116"/>
    </source>
</evidence>
<accession>A0A1T4UJU6</accession>
<dbReference type="EMBL" id="FUWP01000025">
    <property type="protein sequence ID" value="SKA52957.1"/>
    <property type="molecule type" value="Genomic_DNA"/>
</dbReference>
<name>A0A1T4UJU6_9GAMM</name>
<protein>
    <submittedName>
        <fullName evidence="1">Uncharacterized protein</fullName>
    </submittedName>
</protein>
<dbReference type="AlphaFoldDB" id="A0A1T4UJU6"/>
<proteinExistence type="predicted"/>
<reference evidence="1 2" key="1">
    <citation type="submission" date="2017-02" db="EMBL/GenBank/DDBJ databases">
        <authorList>
            <person name="Peterson S.W."/>
        </authorList>
    </citation>
    <scope>NUCLEOTIDE SEQUENCE [LARGE SCALE GENOMIC DNA]</scope>
    <source>
        <strain evidence="1 2">CECT 9189</strain>
    </source>
</reference>
<evidence type="ECO:0000313" key="1">
    <source>
        <dbReference type="EMBL" id="SKA52957.1"/>
    </source>
</evidence>
<sequence>MTTSNSPWQIAELLPRFYKKNALSIGGKAPQLIVSSFKFSHDESLISRATNPPTLKRFPPNKNTVENVFYENKFNSDDIIYSEGRLMFRCIMAENTLSSPREYSLTTLHDQDGDIVAVSVDLPDWVTPGEGVNTHPYINFPIGDA</sequence>
<dbReference type="RefSeq" id="WP_080176091.1">
    <property type="nucleotide sequence ID" value="NZ_AP024857.1"/>
</dbReference>
<organism evidence="1 2">
    <name type="scientific">Photobacterium toruni</name>
    <dbReference type="NCBI Taxonomy" id="1935446"/>
    <lineage>
        <taxon>Bacteria</taxon>
        <taxon>Pseudomonadati</taxon>
        <taxon>Pseudomonadota</taxon>
        <taxon>Gammaproteobacteria</taxon>
        <taxon>Vibrionales</taxon>
        <taxon>Vibrionaceae</taxon>
        <taxon>Photobacterium</taxon>
    </lineage>
</organism>